<feature type="transmembrane region" description="Helical" evidence="1">
    <location>
        <begin position="6"/>
        <end position="25"/>
    </location>
</feature>
<evidence type="ECO:0000256" key="1">
    <source>
        <dbReference type="SAM" id="Phobius"/>
    </source>
</evidence>
<comment type="caution">
    <text evidence="2">The sequence shown here is derived from an EMBL/GenBank/DDBJ whole genome shotgun (WGS) entry which is preliminary data.</text>
</comment>
<gene>
    <name evidence="2" type="ORF">UNSWCS_825</name>
</gene>
<protein>
    <submittedName>
        <fullName evidence="2">Uncharacterized protein</fullName>
    </submittedName>
</protein>
<dbReference type="Proteomes" id="UP000016620">
    <property type="component" value="Unassembled WGS sequence"/>
</dbReference>
<name>U2FBG9_9BACT</name>
<sequence length="46" mass="5769">MLYWRSAYIFFAIFYSFRILFIKNAKKTKTGKYKKGRKKYKFFNII</sequence>
<proteinExistence type="predicted"/>
<accession>U2FBG9</accession>
<keyword evidence="1" id="KW-0812">Transmembrane</keyword>
<keyword evidence="1" id="KW-1133">Transmembrane helix</keyword>
<keyword evidence="1" id="KW-0472">Membrane</keyword>
<dbReference type="EMBL" id="ANNG01000038">
    <property type="protein sequence ID" value="ERJ27390.1"/>
    <property type="molecule type" value="Genomic_DNA"/>
</dbReference>
<evidence type="ECO:0000313" key="3">
    <source>
        <dbReference type="Proteomes" id="UP000016620"/>
    </source>
</evidence>
<evidence type="ECO:0000313" key="2">
    <source>
        <dbReference type="EMBL" id="ERJ27390.1"/>
    </source>
</evidence>
<reference evidence="2 3" key="1">
    <citation type="journal article" date="2013" name="BMC Genomics">
        <title>Comparative genomics of Campylobacter concisus isolates reveals genetic diversity and provides insights into disease association.</title>
        <authorList>
            <person name="Deshpande N.P."/>
            <person name="Kaakoush N.O."/>
            <person name="Wilkins M.R."/>
            <person name="Mitchell H.M."/>
        </authorList>
    </citation>
    <scope>NUCLEOTIDE SEQUENCE [LARGE SCALE GENOMIC DNA]</scope>
    <source>
        <strain evidence="2 3">UNSWCS</strain>
    </source>
</reference>
<dbReference type="AlphaFoldDB" id="U2FBG9"/>
<organism evidence="2 3">
    <name type="scientific">Campylobacter concisus UNSWCS</name>
    <dbReference type="NCBI Taxonomy" id="1242968"/>
    <lineage>
        <taxon>Bacteria</taxon>
        <taxon>Pseudomonadati</taxon>
        <taxon>Campylobacterota</taxon>
        <taxon>Epsilonproteobacteria</taxon>
        <taxon>Campylobacterales</taxon>
        <taxon>Campylobacteraceae</taxon>
        <taxon>Campylobacter</taxon>
    </lineage>
</organism>